<sequence length="171" mass="18838">MDWLLEFPKETLSSNLHASPPTPGKDGSDKTDGSLRDNGLKQKTKPAILLWSSKQRTLCQGTQDKKAEPNLSGKQRLEIKLVCWFSALAKHSQRPLGAESPLLGGLNPELYKGEPSESGDEVEYPDGHIGRLWLGLDYDPTSERLAVTLVKARNLPSRTLGSNNSCDPFVR</sequence>
<evidence type="ECO:0000313" key="3">
    <source>
        <dbReference type="Proteomes" id="UP001235939"/>
    </source>
</evidence>
<accession>A0ABY6LQ09</accession>
<keyword evidence="3" id="KW-1185">Reference proteome</keyword>
<evidence type="ECO:0000256" key="1">
    <source>
        <dbReference type="SAM" id="MobiDB-lite"/>
    </source>
</evidence>
<dbReference type="InterPro" id="IPR035892">
    <property type="entry name" value="C2_domain_sf"/>
</dbReference>
<dbReference type="SUPFAM" id="SSF49562">
    <property type="entry name" value="C2 domain (Calcium/lipid-binding domain, CaLB)"/>
    <property type="match status" value="1"/>
</dbReference>
<proteinExistence type="predicted"/>
<organism evidence="2 3">
    <name type="scientific">Cordylochernes scorpioides</name>
    <dbReference type="NCBI Taxonomy" id="51811"/>
    <lineage>
        <taxon>Eukaryota</taxon>
        <taxon>Metazoa</taxon>
        <taxon>Ecdysozoa</taxon>
        <taxon>Arthropoda</taxon>
        <taxon>Chelicerata</taxon>
        <taxon>Arachnida</taxon>
        <taxon>Pseudoscorpiones</taxon>
        <taxon>Cheliferoidea</taxon>
        <taxon>Chernetidae</taxon>
        <taxon>Cordylochernes</taxon>
    </lineage>
</organism>
<dbReference type="EMBL" id="CP092885">
    <property type="protein sequence ID" value="UYV83168.1"/>
    <property type="molecule type" value="Genomic_DNA"/>
</dbReference>
<feature type="region of interest" description="Disordered" evidence="1">
    <location>
        <begin position="12"/>
        <end position="45"/>
    </location>
</feature>
<gene>
    <name evidence="2" type="ORF">LAZ67_23000049</name>
</gene>
<reference evidence="2 3" key="1">
    <citation type="submission" date="2022-03" db="EMBL/GenBank/DDBJ databases">
        <title>A chromosomal length assembly of Cordylochernes scorpioides.</title>
        <authorList>
            <person name="Zeh D."/>
            <person name="Zeh J."/>
        </authorList>
    </citation>
    <scope>NUCLEOTIDE SEQUENCE [LARGE SCALE GENOMIC DNA]</scope>
    <source>
        <strain evidence="2">IN4F17</strain>
        <tissue evidence="2">Whole Body</tissue>
    </source>
</reference>
<dbReference type="Proteomes" id="UP001235939">
    <property type="component" value="Chromosome 23"/>
</dbReference>
<feature type="compositionally biased region" description="Basic and acidic residues" evidence="1">
    <location>
        <begin position="26"/>
        <end position="40"/>
    </location>
</feature>
<evidence type="ECO:0000313" key="2">
    <source>
        <dbReference type="EMBL" id="UYV83168.1"/>
    </source>
</evidence>
<name>A0ABY6LQ09_9ARAC</name>
<protein>
    <submittedName>
        <fullName evidence="2">SYT15</fullName>
    </submittedName>
</protein>
<dbReference type="Gene3D" id="2.60.40.150">
    <property type="entry name" value="C2 domain"/>
    <property type="match status" value="1"/>
</dbReference>